<dbReference type="Proteomes" id="UP001139347">
    <property type="component" value="Unassembled WGS sequence"/>
</dbReference>
<evidence type="ECO:0000313" key="10">
    <source>
        <dbReference type="EMBL" id="MCJ8014147.1"/>
    </source>
</evidence>
<dbReference type="InterPro" id="IPR020846">
    <property type="entry name" value="MFS_dom"/>
</dbReference>
<comment type="caution">
    <text evidence="10">The sequence shown here is derived from an EMBL/GenBank/DDBJ whole genome shotgun (WGS) entry which is preliminary data.</text>
</comment>
<keyword evidence="5 8" id="KW-0812">Transmembrane</keyword>
<feature type="transmembrane region" description="Helical" evidence="8">
    <location>
        <begin position="438"/>
        <end position="456"/>
    </location>
</feature>
<evidence type="ECO:0000256" key="4">
    <source>
        <dbReference type="ARBA" id="ARBA00022475"/>
    </source>
</evidence>
<feature type="transmembrane region" description="Helical" evidence="8">
    <location>
        <begin position="7"/>
        <end position="29"/>
    </location>
</feature>
<feature type="domain" description="Major facilitator superfamily (MFS) profile" evidence="9">
    <location>
        <begin position="7"/>
        <end position="461"/>
    </location>
</feature>
<dbReference type="SUPFAM" id="SSF103473">
    <property type="entry name" value="MFS general substrate transporter"/>
    <property type="match status" value="1"/>
</dbReference>
<evidence type="ECO:0000313" key="11">
    <source>
        <dbReference type="Proteomes" id="UP001139347"/>
    </source>
</evidence>
<dbReference type="Pfam" id="PF07690">
    <property type="entry name" value="MFS_1"/>
    <property type="match status" value="1"/>
</dbReference>
<reference evidence="10" key="1">
    <citation type="submission" date="2022-04" db="EMBL/GenBank/DDBJ databases">
        <title>Paenibacillus mangrovi sp. nov., a novel endophytic bacterium isolated from bark of Kandelia candel.</title>
        <authorList>
            <person name="Tuo L."/>
        </authorList>
    </citation>
    <scope>NUCLEOTIDE SEQUENCE</scope>
    <source>
        <strain evidence="10">KQZ6P-2</strain>
    </source>
</reference>
<dbReference type="CDD" id="cd17503">
    <property type="entry name" value="MFS_LmrB_MDR_like"/>
    <property type="match status" value="1"/>
</dbReference>
<feature type="transmembrane region" description="Helical" evidence="8">
    <location>
        <begin position="387"/>
        <end position="411"/>
    </location>
</feature>
<dbReference type="Gene3D" id="1.20.1720.10">
    <property type="entry name" value="Multidrug resistance protein D"/>
    <property type="match status" value="1"/>
</dbReference>
<dbReference type="PANTHER" id="PTHR42718">
    <property type="entry name" value="MAJOR FACILITATOR SUPERFAMILY MULTIDRUG TRANSPORTER MFSC"/>
    <property type="match status" value="1"/>
</dbReference>
<accession>A0A9X2B6T6</accession>
<feature type="transmembrane region" description="Helical" evidence="8">
    <location>
        <begin position="326"/>
        <end position="345"/>
    </location>
</feature>
<sequence>MKVIITPLLAIVFGMIMVILDSTVINVALNNFQQVFGSTISTTQWTVTGYTLALSAVIPLAGWLTDKFGSKRIFLITISIFTISSVLCASAQSMQQLIFYRVIQGLGGGMIAPIGMALIFRLAPPDKRGSVMGLLGVPMLIAPIVGPSLSGWLIEFASWEWIFLINVPIGFIAFLLGKKHLPESEKTQVPGLDILGMILAPIAFTALAYGFTEGGRSNWTSNETFAGLIIGGIALLLFIIVELRHKQPLLELRVFRSPHFTRGVLLMWLAQICLFGVNILIPLFLQSIKHYTSFNTGLTLLPQAVAAMIFISVGGKLYDKFGARPVSLAGFTIVTIALFMFAQLGQNTSPIWILLPLFLIGAGMGLTVMTLETYVLSSAPYNLVGRVTPLTTSTLQVATSIAVAGLTGLLASRTSVHTGQGGHEVNELAAFVSAFDETFYLTAGIAIIGVIIGIFLRKPQVYSNDEQSKNPIIEEG</sequence>
<dbReference type="PRINTS" id="PR01036">
    <property type="entry name" value="TCRTETB"/>
</dbReference>
<feature type="transmembrane region" description="Helical" evidence="8">
    <location>
        <begin position="297"/>
        <end position="314"/>
    </location>
</feature>
<dbReference type="GO" id="GO:0022857">
    <property type="term" value="F:transmembrane transporter activity"/>
    <property type="evidence" value="ECO:0007669"/>
    <property type="project" value="InterPro"/>
</dbReference>
<feature type="transmembrane region" description="Helical" evidence="8">
    <location>
        <begin position="98"/>
        <end position="120"/>
    </location>
</feature>
<dbReference type="PANTHER" id="PTHR42718:SF9">
    <property type="entry name" value="MAJOR FACILITATOR SUPERFAMILY MULTIDRUG TRANSPORTER MFSC"/>
    <property type="match status" value="1"/>
</dbReference>
<proteinExistence type="inferred from homology"/>
<keyword evidence="11" id="KW-1185">Reference proteome</keyword>
<evidence type="ECO:0000256" key="2">
    <source>
        <dbReference type="ARBA" id="ARBA00008537"/>
    </source>
</evidence>
<feature type="transmembrane region" description="Helical" evidence="8">
    <location>
        <begin position="49"/>
        <end position="66"/>
    </location>
</feature>
<feature type="transmembrane region" description="Helical" evidence="8">
    <location>
        <begin position="132"/>
        <end position="153"/>
    </location>
</feature>
<dbReference type="Gene3D" id="1.20.1250.20">
    <property type="entry name" value="MFS general substrate transporter like domains"/>
    <property type="match status" value="1"/>
</dbReference>
<keyword evidence="7 8" id="KW-0472">Membrane</keyword>
<keyword evidence="3" id="KW-0813">Transport</keyword>
<evidence type="ECO:0000256" key="1">
    <source>
        <dbReference type="ARBA" id="ARBA00004651"/>
    </source>
</evidence>
<evidence type="ECO:0000256" key="6">
    <source>
        <dbReference type="ARBA" id="ARBA00022989"/>
    </source>
</evidence>
<dbReference type="PROSITE" id="PS50850">
    <property type="entry name" value="MFS"/>
    <property type="match status" value="1"/>
</dbReference>
<keyword evidence="4" id="KW-1003">Cell membrane</keyword>
<evidence type="ECO:0000256" key="7">
    <source>
        <dbReference type="ARBA" id="ARBA00023136"/>
    </source>
</evidence>
<feature type="transmembrane region" description="Helical" evidence="8">
    <location>
        <begin position="73"/>
        <end position="92"/>
    </location>
</feature>
<gene>
    <name evidence="10" type="ORF">MUG84_20755</name>
</gene>
<feature type="transmembrane region" description="Helical" evidence="8">
    <location>
        <begin position="264"/>
        <end position="285"/>
    </location>
</feature>
<comment type="subcellular location">
    <subcellularLocation>
        <location evidence="1">Cell membrane</location>
        <topology evidence="1">Multi-pass membrane protein</topology>
    </subcellularLocation>
</comment>
<feature type="transmembrane region" description="Helical" evidence="8">
    <location>
        <begin position="159"/>
        <end position="177"/>
    </location>
</feature>
<dbReference type="GO" id="GO:0005886">
    <property type="term" value="C:plasma membrane"/>
    <property type="evidence" value="ECO:0007669"/>
    <property type="project" value="UniProtKB-SubCell"/>
</dbReference>
<dbReference type="AlphaFoldDB" id="A0A9X2B6T6"/>
<protein>
    <submittedName>
        <fullName evidence="10">Multidrug efflux MFS transporter</fullName>
    </submittedName>
</protein>
<keyword evidence="6 8" id="KW-1133">Transmembrane helix</keyword>
<evidence type="ECO:0000256" key="3">
    <source>
        <dbReference type="ARBA" id="ARBA00022448"/>
    </source>
</evidence>
<organism evidence="10 11">
    <name type="scientific">Paenibacillus mangrovi</name>
    <dbReference type="NCBI Taxonomy" id="2931978"/>
    <lineage>
        <taxon>Bacteria</taxon>
        <taxon>Bacillati</taxon>
        <taxon>Bacillota</taxon>
        <taxon>Bacilli</taxon>
        <taxon>Bacillales</taxon>
        <taxon>Paenibacillaceae</taxon>
        <taxon>Paenibacillus</taxon>
    </lineage>
</organism>
<evidence type="ECO:0000256" key="5">
    <source>
        <dbReference type="ARBA" id="ARBA00022692"/>
    </source>
</evidence>
<dbReference type="EMBL" id="JALIRP010000009">
    <property type="protein sequence ID" value="MCJ8014147.1"/>
    <property type="molecule type" value="Genomic_DNA"/>
</dbReference>
<feature type="transmembrane region" description="Helical" evidence="8">
    <location>
        <begin position="224"/>
        <end position="243"/>
    </location>
</feature>
<name>A0A9X2B6T6_9BACL</name>
<dbReference type="InterPro" id="IPR036259">
    <property type="entry name" value="MFS_trans_sf"/>
</dbReference>
<dbReference type="NCBIfam" id="TIGR00711">
    <property type="entry name" value="efflux_EmrB"/>
    <property type="match status" value="1"/>
</dbReference>
<feature type="transmembrane region" description="Helical" evidence="8">
    <location>
        <begin position="189"/>
        <end position="212"/>
    </location>
</feature>
<dbReference type="RefSeq" id="WP_244728449.1">
    <property type="nucleotide sequence ID" value="NZ_JALIRP010000009.1"/>
</dbReference>
<dbReference type="InterPro" id="IPR011701">
    <property type="entry name" value="MFS"/>
</dbReference>
<comment type="similarity">
    <text evidence="2">Belongs to the major facilitator superfamily. EmrB family.</text>
</comment>
<evidence type="ECO:0000259" key="9">
    <source>
        <dbReference type="PROSITE" id="PS50850"/>
    </source>
</evidence>
<evidence type="ECO:0000256" key="8">
    <source>
        <dbReference type="SAM" id="Phobius"/>
    </source>
</evidence>
<feature type="transmembrane region" description="Helical" evidence="8">
    <location>
        <begin position="351"/>
        <end position="375"/>
    </location>
</feature>
<dbReference type="InterPro" id="IPR004638">
    <property type="entry name" value="EmrB-like"/>
</dbReference>